<sequence length="184" mass="21356">MKPRNYSSEGVVLARRNFGEADRILVVFSKHFGKLSLLAKGVRKPKSKKRGHIEIFSQFRFSANRGKGLDIITEVEIINSQQNLRKDLKKVAVCYFLMEAVAKVTHDEERNLNLYQLIIDSINKLQETNNLKGLRKDYIYKLLTSLGYWPIEKVMSDPDKELEKVIERKLYSIRVGRKILEKAS</sequence>
<dbReference type="Pfam" id="PF11967">
    <property type="entry name" value="RecO_N"/>
    <property type="match status" value="1"/>
</dbReference>
<evidence type="ECO:0000313" key="6">
    <source>
        <dbReference type="EMBL" id="KKQ85702.1"/>
    </source>
</evidence>
<evidence type="ECO:0000259" key="5">
    <source>
        <dbReference type="Pfam" id="PF11967"/>
    </source>
</evidence>
<keyword evidence="3 4" id="KW-0234">DNA repair</keyword>
<reference evidence="6 7" key="1">
    <citation type="journal article" date="2015" name="Nature">
        <title>rRNA introns, odd ribosomes, and small enigmatic genomes across a large radiation of phyla.</title>
        <authorList>
            <person name="Brown C.T."/>
            <person name="Hug L.A."/>
            <person name="Thomas B.C."/>
            <person name="Sharon I."/>
            <person name="Castelle C.J."/>
            <person name="Singh A."/>
            <person name="Wilkins M.J."/>
            <person name="Williams K.H."/>
            <person name="Banfield J.F."/>
        </authorList>
    </citation>
    <scope>NUCLEOTIDE SEQUENCE [LARGE SCALE GENOMIC DNA]</scope>
</reference>
<dbReference type="InterPro" id="IPR022572">
    <property type="entry name" value="DNA_rep/recomb_RecO_N"/>
</dbReference>
<keyword evidence="2 4" id="KW-0233">DNA recombination</keyword>
<evidence type="ECO:0000256" key="2">
    <source>
        <dbReference type="ARBA" id="ARBA00023172"/>
    </source>
</evidence>
<accession>A0A0G0L3W8</accession>
<feature type="domain" description="DNA replication/recombination mediator RecO N-terminal" evidence="5">
    <location>
        <begin position="5"/>
        <end position="80"/>
    </location>
</feature>
<dbReference type="HAMAP" id="MF_00201">
    <property type="entry name" value="RecO"/>
    <property type="match status" value="1"/>
</dbReference>
<dbReference type="InterPro" id="IPR012340">
    <property type="entry name" value="NA-bd_OB-fold"/>
</dbReference>
<organism evidence="6 7">
    <name type="scientific">Candidatus Woesebacteria bacterium GW2011_GWB1_38_8</name>
    <dbReference type="NCBI Taxonomy" id="1618570"/>
    <lineage>
        <taxon>Bacteria</taxon>
        <taxon>Candidatus Woeseibacteriota</taxon>
    </lineage>
</organism>
<dbReference type="SUPFAM" id="SSF57863">
    <property type="entry name" value="ArfGap/RecO-like zinc finger"/>
    <property type="match status" value="1"/>
</dbReference>
<dbReference type="SUPFAM" id="SSF50249">
    <property type="entry name" value="Nucleic acid-binding proteins"/>
    <property type="match status" value="1"/>
</dbReference>
<proteinExistence type="inferred from homology"/>
<comment type="caution">
    <text evidence="6">The sequence shown here is derived from an EMBL/GenBank/DDBJ whole genome shotgun (WGS) entry which is preliminary data.</text>
</comment>
<dbReference type="GO" id="GO:0006310">
    <property type="term" value="P:DNA recombination"/>
    <property type="evidence" value="ECO:0007669"/>
    <property type="project" value="UniProtKB-UniRule"/>
</dbReference>
<evidence type="ECO:0000256" key="3">
    <source>
        <dbReference type="ARBA" id="ARBA00023204"/>
    </source>
</evidence>
<dbReference type="PANTHER" id="PTHR33991">
    <property type="entry name" value="DNA REPAIR PROTEIN RECO"/>
    <property type="match status" value="1"/>
</dbReference>
<dbReference type="Gene3D" id="2.40.50.140">
    <property type="entry name" value="Nucleic acid-binding proteins"/>
    <property type="match status" value="1"/>
</dbReference>
<dbReference type="Proteomes" id="UP000034081">
    <property type="component" value="Unassembled WGS sequence"/>
</dbReference>
<dbReference type="AlphaFoldDB" id="A0A0G0L3W8"/>
<gene>
    <name evidence="4" type="primary">recO</name>
    <name evidence="6" type="ORF">UT08_C0004G0014</name>
</gene>
<dbReference type="NCBIfam" id="TIGR00613">
    <property type="entry name" value="reco"/>
    <property type="match status" value="1"/>
</dbReference>
<dbReference type="Pfam" id="PF02565">
    <property type="entry name" value="RecO_C"/>
    <property type="match status" value="1"/>
</dbReference>
<comment type="similarity">
    <text evidence="4">Belongs to the RecO family.</text>
</comment>
<dbReference type="InterPro" id="IPR003717">
    <property type="entry name" value="RecO"/>
</dbReference>
<dbReference type="EMBL" id="LBVL01000004">
    <property type="protein sequence ID" value="KKQ85702.1"/>
    <property type="molecule type" value="Genomic_DNA"/>
</dbReference>
<dbReference type="GO" id="GO:0006302">
    <property type="term" value="P:double-strand break repair"/>
    <property type="evidence" value="ECO:0007669"/>
    <property type="project" value="TreeGrafter"/>
</dbReference>
<dbReference type="STRING" id="1618570.UT08_C0004G0014"/>
<protein>
    <recommendedName>
        <fullName evidence="4">DNA repair protein RecO</fullName>
    </recommendedName>
    <alternativeName>
        <fullName evidence="4">Recombination protein O</fullName>
    </alternativeName>
</protein>
<dbReference type="PANTHER" id="PTHR33991:SF1">
    <property type="entry name" value="DNA REPAIR PROTEIN RECO"/>
    <property type="match status" value="1"/>
</dbReference>
<evidence type="ECO:0000256" key="4">
    <source>
        <dbReference type="HAMAP-Rule" id="MF_00201"/>
    </source>
</evidence>
<dbReference type="GO" id="GO:0043590">
    <property type="term" value="C:bacterial nucleoid"/>
    <property type="evidence" value="ECO:0007669"/>
    <property type="project" value="TreeGrafter"/>
</dbReference>
<dbReference type="InterPro" id="IPR037278">
    <property type="entry name" value="ARFGAP/RecO"/>
</dbReference>
<comment type="function">
    <text evidence="4">Involved in DNA repair and RecF pathway recombination.</text>
</comment>
<evidence type="ECO:0000256" key="1">
    <source>
        <dbReference type="ARBA" id="ARBA00022763"/>
    </source>
</evidence>
<name>A0A0G0L3W8_9BACT</name>
<keyword evidence="1 4" id="KW-0227">DNA damage</keyword>
<evidence type="ECO:0000313" key="7">
    <source>
        <dbReference type="Proteomes" id="UP000034081"/>
    </source>
</evidence>